<evidence type="ECO:0000256" key="1">
    <source>
        <dbReference type="ARBA" id="ARBA00008324"/>
    </source>
</evidence>
<proteinExistence type="inferred from homology"/>
<evidence type="ECO:0000313" key="5">
    <source>
        <dbReference type="Proteomes" id="UP000308054"/>
    </source>
</evidence>
<dbReference type="CDD" id="cd03443">
    <property type="entry name" value="PaaI_thioesterase"/>
    <property type="match status" value="1"/>
</dbReference>
<evidence type="ECO:0000313" key="4">
    <source>
        <dbReference type="EMBL" id="TGY90216.1"/>
    </source>
</evidence>
<dbReference type="RefSeq" id="WP_135994714.1">
    <property type="nucleotide sequence ID" value="NZ_CP071057.1"/>
</dbReference>
<reference evidence="4 5" key="1">
    <citation type="journal article" date="2017" name="Int. J. Syst. Evol. Microbiol.">
        <title>Marinicauda algicola sp. nov., isolated from a marine red alga Rhodosorus marinus.</title>
        <authorList>
            <person name="Jeong S.E."/>
            <person name="Jeon S.H."/>
            <person name="Chun B.H."/>
            <person name="Kim D.W."/>
            <person name="Jeon C.O."/>
        </authorList>
    </citation>
    <scope>NUCLEOTIDE SEQUENCE [LARGE SCALE GENOMIC DNA]</scope>
    <source>
        <strain evidence="4 5">JCM 31718</strain>
    </source>
</reference>
<gene>
    <name evidence="4" type="ORF">E5163_03575</name>
</gene>
<dbReference type="OrthoDB" id="9813282at2"/>
<organism evidence="4 5">
    <name type="scientific">Marinicauda algicola</name>
    <dbReference type="NCBI Taxonomy" id="2029849"/>
    <lineage>
        <taxon>Bacteria</taxon>
        <taxon>Pseudomonadati</taxon>
        <taxon>Pseudomonadota</taxon>
        <taxon>Alphaproteobacteria</taxon>
        <taxon>Maricaulales</taxon>
        <taxon>Maricaulaceae</taxon>
        <taxon>Marinicauda</taxon>
    </lineage>
</organism>
<dbReference type="Pfam" id="PF03061">
    <property type="entry name" value="4HBT"/>
    <property type="match status" value="1"/>
</dbReference>
<dbReference type="InterPro" id="IPR003736">
    <property type="entry name" value="PAAI_dom"/>
</dbReference>
<dbReference type="NCBIfam" id="TIGR00369">
    <property type="entry name" value="unchar_dom_1"/>
    <property type="match status" value="1"/>
</dbReference>
<comment type="caution">
    <text evidence="4">The sequence shown here is derived from an EMBL/GenBank/DDBJ whole genome shotgun (WGS) entry which is preliminary data.</text>
</comment>
<name>A0A4S2H3Q3_9PROT</name>
<dbReference type="InterPro" id="IPR039298">
    <property type="entry name" value="ACOT13"/>
</dbReference>
<evidence type="ECO:0000256" key="2">
    <source>
        <dbReference type="ARBA" id="ARBA00022801"/>
    </source>
</evidence>
<keyword evidence="5" id="KW-1185">Reference proteome</keyword>
<dbReference type="GO" id="GO:0047617">
    <property type="term" value="F:fatty acyl-CoA hydrolase activity"/>
    <property type="evidence" value="ECO:0007669"/>
    <property type="project" value="InterPro"/>
</dbReference>
<dbReference type="Proteomes" id="UP000308054">
    <property type="component" value="Unassembled WGS sequence"/>
</dbReference>
<accession>A0A4S2H3Q3</accession>
<feature type="domain" description="Thioesterase" evidence="3">
    <location>
        <begin position="68"/>
        <end position="147"/>
    </location>
</feature>
<protein>
    <submittedName>
        <fullName evidence="4">PaaI family thioesterase</fullName>
    </submittedName>
</protein>
<dbReference type="SUPFAM" id="SSF54637">
    <property type="entry name" value="Thioesterase/thiol ester dehydrase-isomerase"/>
    <property type="match status" value="1"/>
</dbReference>
<dbReference type="EMBL" id="SRXW01000001">
    <property type="protein sequence ID" value="TGY90216.1"/>
    <property type="molecule type" value="Genomic_DNA"/>
</dbReference>
<dbReference type="PANTHER" id="PTHR21660:SF1">
    <property type="entry name" value="ACYL-COENZYME A THIOESTERASE 13"/>
    <property type="match status" value="1"/>
</dbReference>
<sequence length="160" mass="16497">MASASYRYGLAEPKEAAGLTGLEFLHAIIEGRLPHPPICEILNFRLTEAGTGQAVFTGETGSALLNPMGGVHGGWAMTLIDSAAGCAGHTLLPAGSGYTTVETKVNFTAPIAADAGALRCDARVVAAGRRVITAEARLSDSRGRICAHGSSTLLILEPRP</sequence>
<dbReference type="AlphaFoldDB" id="A0A4S2H3Q3"/>
<comment type="similarity">
    <text evidence="1">Belongs to the thioesterase PaaI family.</text>
</comment>
<dbReference type="Gene3D" id="3.10.129.10">
    <property type="entry name" value="Hotdog Thioesterase"/>
    <property type="match status" value="1"/>
</dbReference>
<dbReference type="InterPro" id="IPR029069">
    <property type="entry name" value="HotDog_dom_sf"/>
</dbReference>
<dbReference type="InterPro" id="IPR006683">
    <property type="entry name" value="Thioestr_dom"/>
</dbReference>
<keyword evidence="2" id="KW-0378">Hydrolase</keyword>
<evidence type="ECO:0000259" key="3">
    <source>
        <dbReference type="Pfam" id="PF03061"/>
    </source>
</evidence>
<dbReference type="PANTHER" id="PTHR21660">
    <property type="entry name" value="THIOESTERASE SUPERFAMILY MEMBER-RELATED"/>
    <property type="match status" value="1"/>
</dbReference>